<feature type="region of interest" description="Disordered" evidence="1">
    <location>
        <begin position="269"/>
        <end position="340"/>
    </location>
</feature>
<keyword evidence="3" id="KW-0378">Hydrolase</keyword>
<keyword evidence="4" id="KW-1185">Reference proteome</keyword>
<protein>
    <submittedName>
        <fullName evidence="3">Exonuclease domain-containing protein</fullName>
    </submittedName>
</protein>
<feature type="domain" description="Exonuclease" evidence="2">
    <location>
        <begin position="8"/>
        <end position="174"/>
    </location>
</feature>
<dbReference type="SMART" id="SM00479">
    <property type="entry name" value="EXOIII"/>
    <property type="match status" value="1"/>
</dbReference>
<dbReference type="InterPro" id="IPR036397">
    <property type="entry name" value="RNaseH_sf"/>
</dbReference>
<keyword evidence="3" id="KW-0540">Nuclease</keyword>
<dbReference type="SUPFAM" id="SSF53098">
    <property type="entry name" value="Ribonuclease H-like"/>
    <property type="match status" value="1"/>
</dbReference>
<gene>
    <name evidence="3" type="ORF">ACFQZS_08865</name>
</gene>
<dbReference type="InterPro" id="IPR012337">
    <property type="entry name" value="RNaseH-like_sf"/>
</dbReference>
<accession>A0ABW2YXE8</accession>
<proteinExistence type="predicted"/>
<dbReference type="CDD" id="cd06127">
    <property type="entry name" value="DEDDh"/>
    <property type="match status" value="1"/>
</dbReference>
<feature type="compositionally biased region" description="Polar residues" evidence="1">
    <location>
        <begin position="289"/>
        <end position="299"/>
    </location>
</feature>
<comment type="caution">
    <text evidence="3">The sequence shown here is derived from an EMBL/GenBank/DDBJ whole genome shotgun (WGS) entry which is preliminary data.</text>
</comment>
<sequence length="340" mass="39107">MKLNLTRPLAFFDLEATGINIGVDRIVEISVIKLFPDGSEEVKTWRVNPGIPIPLESSLIHGIYDDHIKDEPLFNALAADVAEFIGDSDLAGYNSNKFDIPMLMEEFLRGGVQFNLDNRHFVDIQNIFHQMEQRTLKAAYKFYCDKDIINAHSAEADTRATMEVLLAQLERYADVEWEDKKGNKSIPVVNDVAALHKFTNLHRPVDFAGRLAFNDAGEEVFNFGKHKGKKVEDVFNLEPSYYSWMMQGDFPLYTKRKLEEIYARMNARKQAERQQKATQNKPEPAATIAENNIKSNTEQTYKRPDNQRQAYNQPFKRREEPAKPVNDDMLKQLADKFKKG</sequence>
<dbReference type="PANTHER" id="PTHR30231">
    <property type="entry name" value="DNA POLYMERASE III SUBUNIT EPSILON"/>
    <property type="match status" value="1"/>
</dbReference>
<feature type="compositionally biased region" description="Basic and acidic residues" evidence="1">
    <location>
        <begin position="316"/>
        <end position="340"/>
    </location>
</feature>
<dbReference type="RefSeq" id="WP_377099342.1">
    <property type="nucleotide sequence ID" value="NZ_JBHTHU010000005.1"/>
</dbReference>
<organism evidence="3 4">
    <name type="scientific">Mucilaginibacter calamicampi</name>
    <dbReference type="NCBI Taxonomy" id="1302352"/>
    <lineage>
        <taxon>Bacteria</taxon>
        <taxon>Pseudomonadati</taxon>
        <taxon>Bacteroidota</taxon>
        <taxon>Sphingobacteriia</taxon>
        <taxon>Sphingobacteriales</taxon>
        <taxon>Sphingobacteriaceae</taxon>
        <taxon>Mucilaginibacter</taxon>
    </lineage>
</organism>
<dbReference type="Pfam" id="PF20600">
    <property type="entry name" value="ExoX-like_C"/>
    <property type="match status" value="1"/>
</dbReference>
<evidence type="ECO:0000313" key="3">
    <source>
        <dbReference type="EMBL" id="MFD0750249.1"/>
    </source>
</evidence>
<dbReference type="Gene3D" id="3.30.420.10">
    <property type="entry name" value="Ribonuclease H-like superfamily/Ribonuclease H"/>
    <property type="match status" value="1"/>
</dbReference>
<name>A0ABW2YXE8_9SPHI</name>
<dbReference type="EMBL" id="JBHTHU010000005">
    <property type="protein sequence ID" value="MFD0750249.1"/>
    <property type="molecule type" value="Genomic_DNA"/>
</dbReference>
<evidence type="ECO:0000259" key="2">
    <source>
        <dbReference type="SMART" id="SM00479"/>
    </source>
</evidence>
<dbReference type="Proteomes" id="UP001596958">
    <property type="component" value="Unassembled WGS sequence"/>
</dbReference>
<dbReference type="GO" id="GO:0004527">
    <property type="term" value="F:exonuclease activity"/>
    <property type="evidence" value="ECO:0007669"/>
    <property type="project" value="UniProtKB-KW"/>
</dbReference>
<dbReference type="PANTHER" id="PTHR30231:SF41">
    <property type="entry name" value="DNA POLYMERASE III SUBUNIT EPSILON"/>
    <property type="match status" value="1"/>
</dbReference>
<dbReference type="InterPro" id="IPR013520">
    <property type="entry name" value="Ribonucl_H"/>
</dbReference>
<keyword evidence="3" id="KW-0269">Exonuclease</keyword>
<evidence type="ECO:0000313" key="4">
    <source>
        <dbReference type="Proteomes" id="UP001596958"/>
    </source>
</evidence>
<evidence type="ECO:0000256" key="1">
    <source>
        <dbReference type="SAM" id="MobiDB-lite"/>
    </source>
</evidence>
<dbReference type="InterPro" id="IPR046768">
    <property type="entry name" value="ExoX-like_C"/>
</dbReference>
<dbReference type="Pfam" id="PF00929">
    <property type="entry name" value="RNase_T"/>
    <property type="match status" value="1"/>
</dbReference>
<reference evidence="4" key="1">
    <citation type="journal article" date="2019" name="Int. J. Syst. Evol. Microbiol.">
        <title>The Global Catalogue of Microorganisms (GCM) 10K type strain sequencing project: providing services to taxonomists for standard genome sequencing and annotation.</title>
        <authorList>
            <consortium name="The Broad Institute Genomics Platform"/>
            <consortium name="The Broad Institute Genome Sequencing Center for Infectious Disease"/>
            <person name="Wu L."/>
            <person name="Ma J."/>
        </authorList>
    </citation>
    <scope>NUCLEOTIDE SEQUENCE [LARGE SCALE GENOMIC DNA]</scope>
    <source>
        <strain evidence="4">CCUG 63418</strain>
    </source>
</reference>